<feature type="transmembrane region" description="Helical" evidence="6">
    <location>
        <begin position="101"/>
        <end position="125"/>
    </location>
</feature>
<keyword evidence="5 6" id="KW-0472">Membrane</keyword>
<evidence type="ECO:0000256" key="2">
    <source>
        <dbReference type="ARBA" id="ARBA00022475"/>
    </source>
</evidence>
<evidence type="ECO:0000256" key="3">
    <source>
        <dbReference type="ARBA" id="ARBA00022692"/>
    </source>
</evidence>
<gene>
    <name evidence="8" type="ORF">ALGA_1949</name>
</gene>
<evidence type="ECO:0000259" key="7">
    <source>
        <dbReference type="PROSITE" id="PS50850"/>
    </source>
</evidence>
<proteinExistence type="predicted"/>
<dbReference type="Proteomes" id="UP000218267">
    <property type="component" value="Chromosome"/>
</dbReference>
<dbReference type="SUPFAM" id="SSF103473">
    <property type="entry name" value="MFS general substrate transporter"/>
    <property type="match status" value="1"/>
</dbReference>
<feature type="transmembrane region" description="Helical" evidence="6">
    <location>
        <begin position="137"/>
        <end position="159"/>
    </location>
</feature>
<evidence type="ECO:0000256" key="4">
    <source>
        <dbReference type="ARBA" id="ARBA00022989"/>
    </source>
</evidence>
<feature type="transmembrane region" description="Helical" evidence="6">
    <location>
        <begin position="254"/>
        <end position="276"/>
    </location>
</feature>
<feature type="transmembrane region" description="Helical" evidence="6">
    <location>
        <begin position="288"/>
        <end position="306"/>
    </location>
</feature>
<dbReference type="InterPro" id="IPR036259">
    <property type="entry name" value="MFS_trans_sf"/>
</dbReference>
<accession>A0A1Y1CIT2</accession>
<sequence>MGNSKTNFAVPFAIMSFLLFLLGFVTWINNILVPFMKTQFSITESQAQLVSAAFFSAYIISIPVGGVVKKIGYKKSVIIGSVITGIGCAIFIPALSIGYNMVLAGLFITAIGVVVLQVAANPYVIALGTPETSASRLTLAMAINSSAAVLAPIIGGFIIESNDGNIVVHENMAKIMFLVLAGISILTAVILVFMHLPSIEGDEEDASDASAGRSAWSFPHLILGFLAIGMYMGLEVGVGNYFLNYVEYNVDGKTMAYATMILGFYPAGFFVGRLLGAGLLKKYESSKVLLVNSIICVALLGVFFVTRGSSFSIWPLIAQGLFLSIMWSVLFDLSMKDIPAAAAKLGSGIICTGVVFVGIWMFIMGKVVDATGTLLPDGTIDAASCNYSAAYLFFFFFYAYIIFFALKGAKIRKQVA</sequence>
<dbReference type="PANTHER" id="PTHR43702">
    <property type="entry name" value="L-FUCOSE-PROTON SYMPORTER"/>
    <property type="match status" value="1"/>
</dbReference>
<evidence type="ECO:0000256" key="6">
    <source>
        <dbReference type="SAM" id="Phobius"/>
    </source>
</evidence>
<reference evidence="8 9" key="1">
    <citation type="journal article" date="2018" name="Mar. Genomics">
        <title>Complete genome sequence of Marinifilaceae bacterium strain SPP2, isolated from the Antarctic marine sediment.</title>
        <authorList>
            <person name="Watanabe M."/>
            <person name="Kojima H."/>
            <person name="Fukui M."/>
        </authorList>
    </citation>
    <scope>NUCLEOTIDE SEQUENCE [LARGE SCALE GENOMIC DNA]</scope>
    <source>
        <strain evidence="8 9">SPP2</strain>
    </source>
</reference>
<feature type="transmembrane region" description="Helical" evidence="6">
    <location>
        <begin position="48"/>
        <end position="68"/>
    </location>
</feature>
<dbReference type="GO" id="GO:0005886">
    <property type="term" value="C:plasma membrane"/>
    <property type="evidence" value="ECO:0007669"/>
    <property type="project" value="UniProtKB-SubCell"/>
</dbReference>
<dbReference type="KEGG" id="mbas:ALGA_1949"/>
<dbReference type="RefSeq" id="WP_096429168.1">
    <property type="nucleotide sequence ID" value="NZ_AP018042.1"/>
</dbReference>
<dbReference type="Gene3D" id="1.20.1250.20">
    <property type="entry name" value="MFS general substrate transporter like domains"/>
    <property type="match status" value="2"/>
</dbReference>
<organism evidence="8 9">
    <name type="scientific">Labilibaculum antarcticum</name>
    <dbReference type="NCBI Taxonomy" id="1717717"/>
    <lineage>
        <taxon>Bacteria</taxon>
        <taxon>Pseudomonadati</taxon>
        <taxon>Bacteroidota</taxon>
        <taxon>Bacteroidia</taxon>
        <taxon>Marinilabiliales</taxon>
        <taxon>Marinifilaceae</taxon>
        <taxon>Labilibaculum</taxon>
    </lineage>
</organism>
<evidence type="ECO:0000256" key="1">
    <source>
        <dbReference type="ARBA" id="ARBA00004429"/>
    </source>
</evidence>
<comment type="subcellular location">
    <subcellularLocation>
        <location evidence="1">Cell inner membrane</location>
        <topology evidence="1">Multi-pass membrane protein</topology>
    </subcellularLocation>
</comment>
<dbReference type="EMBL" id="AP018042">
    <property type="protein sequence ID" value="BAX80308.1"/>
    <property type="molecule type" value="Genomic_DNA"/>
</dbReference>
<name>A0A1Y1CIT2_9BACT</name>
<dbReference type="Pfam" id="PF07690">
    <property type="entry name" value="MFS_1"/>
    <property type="match status" value="1"/>
</dbReference>
<feature type="transmembrane region" description="Helical" evidence="6">
    <location>
        <begin position="77"/>
        <end position="95"/>
    </location>
</feature>
<feature type="transmembrane region" description="Helical" evidence="6">
    <location>
        <begin position="345"/>
        <end position="368"/>
    </location>
</feature>
<evidence type="ECO:0000256" key="5">
    <source>
        <dbReference type="ARBA" id="ARBA00023136"/>
    </source>
</evidence>
<dbReference type="InterPro" id="IPR011701">
    <property type="entry name" value="MFS"/>
</dbReference>
<feature type="transmembrane region" description="Helical" evidence="6">
    <location>
        <begin position="312"/>
        <end position="333"/>
    </location>
</feature>
<evidence type="ECO:0000313" key="8">
    <source>
        <dbReference type="EMBL" id="BAX80308.1"/>
    </source>
</evidence>
<dbReference type="InterPro" id="IPR020846">
    <property type="entry name" value="MFS_dom"/>
</dbReference>
<keyword evidence="2" id="KW-1003">Cell membrane</keyword>
<keyword evidence="9" id="KW-1185">Reference proteome</keyword>
<evidence type="ECO:0000313" key="9">
    <source>
        <dbReference type="Proteomes" id="UP000218267"/>
    </source>
</evidence>
<dbReference type="InterPro" id="IPR050375">
    <property type="entry name" value="MFS_TsgA-like"/>
</dbReference>
<dbReference type="PANTHER" id="PTHR43702:SF3">
    <property type="entry name" value="PROTEIN TSGA"/>
    <property type="match status" value="1"/>
</dbReference>
<dbReference type="AlphaFoldDB" id="A0A1Y1CIT2"/>
<keyword evidence="3 6" id="KW-0812">Transmembrane</keyword>
<feature type="transmembrane region" description="Helical" evidence="6">
    <location>
        <begin position="215"/>
        <end position="234"/>
    </location>
</feature>
<reference evidence="9" key="2">
    <citation type="journal article" date="2020" name="Antonie Van Leeuwenhoek">
        <title>Labilibaculum antarcticum sp. nov., a novel facultative anaerobic, psychrotorelant bacterium isolated from marine sediment of Antarctica.</title>
        <authorList>
            <person name="Watanabe M."/>
            <person name="Kojima H."/>
            <person name="Fukui M."/>
        </authorList>
    </citation>
    <scope>NUCLEOTIDE SEQUENCE [LARGE SCALE GENOMIC DNA]</scope>
    <source>
        <strain evidence="9">SPP2</strain>
    </source>
</reference>
<feature type="transmembrane region" description="Helical" evidence="6">
    <location>
        <begin position="7"/>
        <end position="28"/>
    </location>
</feature>
<dbReference type="GO" id="GO:0022857">
    <property type="term" value="F:transmembrane transporter activity"/>
    <property type="evidence" value="ECO:0007669"/>
    <property type="project" value="InterPro"/>
</dbReference>
<keyword evidence="4 6" id="KW-1133">Transmembrane helix</keyword>
<protein>
    <recommendedName>
        <fullName evidence="7">Major facilitator superfamily (MFS) profile domain-containing protein</fullName>
    </recommendedName>
</protein>
<feature type="transmembrane region" description="Helical" evidence="6">
    <location>
        <begin position="388"/>
        <end position="406"/>
    </location>
</feature>
<dbReference type="OrthoDB" id="9786665at2"/>
<dbReference type="PROSITE" id="PS50850">
    <property type="entry name" value="MFS"/>
    <property type="match status" value="1"/>
</dbReference>
<feature type="domain" description="Major facilitator superfamily (MFS) profile" evidence="7">
    <location>
        <begin position="11"/>
        <end position="416"/>
    </location>
</feature>
<feature type="transmembrane region" description="Helical" evidence="6">
    <location>
        <begin position="171"/>
        <end position="194"/>
    </location>
</feature>